<evidence type="ECO:0000256" key="7">
    <source>
        <dbReference type="PROSITE-ProRule" id="PRU10141"/>
    </source>
</evidence>
<dbReference type="InterPro" id="IPR008271">
    <property type="entry name" value="Ser/Thr_kinase_AS"/>
</dbReference>
<feature type="domain" description="AGC-kinase C-terminal" evidence="10">
    <location>
        <begin position="356"/>
        <end position="424"/>
    </location>
</feature>
<dbReference type="Gene3D" id="3.30.200.20">
    <property type="entry name" value="Phosphorylase Kinase, domain 1"/>
    <property type="match status" value="1"/>
</dbReference>
<dbReference type="PROSITE" id="PS51285">
    <property type="entry name" value="AGC_KINASE_CTER"/>
    <property type="match status" value="1"/>
</dbReference>
<dbReference type="InterPro" id="IPR000961">
    <property type="entry name" value="AGC-kinase_C"/>
</dbReference>
<keyword evidence="12" id="KW-1185">Reference proteome</keyword>
<evidence type="ECO:0000259" key="9">
    <source>
        <dbReference type="PROSITE" id="PS50011"/>
    </source>
</evidence>
<keyword evidence="3" id="KW-0808">Transferase</keyword>
<dbReference type="Gene3D" id="1.10.510.10">
    <property type="entry name" value="Transferase(Phosphotransferase) domain 1"/>
    <property type="match status" value="1"/>
</dbReference>
<dbReference type="InterPro" id="IPR045270">
    <property type="entry name" value="STKc_AGC"/>
</dbReference>
<dbReference type="SUPFAM" id="SSF56112">
    <property type="entry name" value="Protein kinase-like (PK-like)"/>
    <property type="match status" value="1"/>
</dbReference>
<dbReference type="GO" id="GO:0005524">
    <property type="term" value="F:ATP binding"/>
    <property type="evidence" value="ECO:0007669"/>
    <property type="project" value="UniProtKB-UniRule"/>
</dbReference>
<dbReference type="PROSITE" id="PS00108">
    <property type="entry name" value="PROTEIN_KINASE_ST"/>
    <property type="match status" value="1"/>
</dbReference>
<name>A0A1R2AY46_9CILI</name>
<evidence type="ECO:0000256" key="2">
    <source>
        <dbReference type="ARBA" id="ARBA00022553"/>
    </source>
</evidence>
<gene>
    <name evidence="11" type="ORF">SteCoe_32823</name>
</gene>
<evidence type="ECO:0008006" key="13">
    <source>
        <dbReference type="Google" id="ProtNLM"/>
    </source>
</evidence>
<dbReference type="InterPro" id="IPR000719">
    <property type="entry name" value="Prot_kinase_dom"/>
</dbReference>
<evidence type="ECO:0000256" key="8">
    <source>
        <dbReference type="RuleBase" id="RU000304"/>
    </source>
</evidence>
<dbReference type="CDD" id="cd05123">
    <property type="entry name" value="STKc_AGC"/>
    <property type="match status" value="1"/>
</dbReference>
<dbReference type="GO" id="GO:0004674">
    <property type="term" value="F:protein serine/threonine kinase activity"/>
    <property type="evidence" value="ECO:0007669"/>
    <property type="project" value="UniProtKB-KW"/>
</dbReference>
<evidence type="ECO:0000256" key="5">
    <source>
        <dbReference type="ARBA" id="ARBA00022777"/>
    </source>
</evidence>
<feature type="domain" description="Protein kinase" evidence="9">
    <location>
        <begin position="99"/>
        <end position="355"/>
    </location>
</feature>
<feature type="binding site" evidence="7">
    <location>
        <position position="128"/>
    </location>
    <ligand>
        <name>ATP</name>
        <dbReference type="ChEBI" id="CHEBI:30616"/>
    </ligand>
</feature>
<keyword evidence="4 7" id="KW-0547">Nucleotide-binding</keyword>
<dbReference type="FunFam" id="3.30.200.20:FF:000042">
    <property type="entry name" value="Aurora kinase A"/>
    <property type="match status" value="1"/>
</dbReference>
<dbReference type="Pfam" id="PF00069">
    <property type="entry name" value="Pkinase"/>
    <property type="match status" value="1"/>
</dbReference>
<dbReference type="InterPro" id="IPR011009">
    <property type="entry name" value="Kinase-like_dom_sf"/>
</dbReference>
<evidence type="ECO:0000256" key="4">
    <source>
        <dbReference type="ARBA" id="ARBA00022741"/>
    </source>
</evidence>
<dbReference type="EMBL" id="MPUH01001197">
    <property type="protein sequence ID" value="OMJ69449.1"/>
    <property type="molecule type" value="Genomic_DNA"/>
</dbReference>
<protein>
    <recommendedName>
        <fullName evidence="13">Protein kinase domain-containing protein</fullName>
    </recommendedName>
</protein>
<evidence type="ECO:0000259" key="10">
    <source>
        <dbReference type="PROSITE" id="PS51285"/>
    </source>
</evidence>
<comment type="similarity">
    <text evidence="8">Belongs to the protein kinase superfamily.</text>
</comment>
<dbReference type="InterPro" id="IPR017441">
    <property type="entry name" value="Protein_kinase_ATP_BS"/>
</dbReference>
<organism evidence="11 12">
    <name type="scientific">Stentor coeruleus</name>
    <dbReference type="NCBI Taxonomy" id="5963"/>
    <lineage>
        <taxon>Eukaryota</taxon>
        <taxon>Sar</taxon>
        <taxon>Alveolata</taxon>
        <taxon>Ciliophora</taxon>
        <taxon>Postciliodesmatophora</taxon>
        <taxon>Heterotrichea</taxon>
        <taxon>Heterotrichida</taxon>
        <taxon>Stentoridae</taxon>
        <taxon>Stentor</taxon>
    </lineage>
</organism>
<dbReference type="OrthoDB" id="413209at2759"/>
<dbReference type="SMART" id="SM00220">
    <property type="entry name" value="S_TKc"/>
    <property type="match status" value="1"/>
</dbReference>
<dbReference type="Proteomes" id="UP000187209">
    <property type="component" value="Unassembled WGS sequence"/>
</dbReference>
<evidence type="ECO:0000256" key="1">
    <source>
        <dbReference type="ARBA" id="ARBA00022527"/>
    </source>
</evidence>
<evidence type="ECO:0000313" key="11">
    <source>
        <dbReference type="EMBL" id="OMJ69449.1"/>
    </source>
</evidence>
<keyword evidence="6 7" id="KW-0067">ATP-binding</keyword>
<dbReference type="PROSITE" id="PS00107">
    <property type="entry name" value="PROTEIN_KINASE_ATP"/>
    <property type="match status" value="1"/>
</dbReference>
<sequence>MGNSPRGCKDIGLKTIYFCFQDQTISISCSSLNTSEWLLNHVRSITRLPNIISLETKFSEMSDYSLTIPEKSLSFLDNKDTIYPVYSKISGLEKSLHSFTPLKIIGKGGFSTVYLVRHKETGKMFAVKTMQKLQLAKENKISQIILEKDILQNSNHPFIVKLFMALQSRTKAHLIMEFCPGGELFFHLQKLKKLDEDDALFYFTEILLALEYIHKNDIIYRDLKPENILLDVDGHIKLIDFGLAKQGLGKEGVTFSFCGSPEYMSPEVLSGISHGRAVDYYGLGALLFEMLTGMPPFYDRDPSQMEWNIKNLALEIPKELSKSSRDIIKKLLNKDPEKRLGFNKGIEEIKSHSWCRSVNWKKLMNKDIKPPFIPHMRESNFDQNFTREQFNSNSLFDEDDDNNIQSVFIDNFDYVQEHRKRKKKILSIIPEVQESVAELSTKNSEEKQVKVVEFTEESCGYSNSIESEGSIQINEIPNFTTRFFE</sequence>
<evidence type="ECO:0000313" key="12">
    <source>
        <dbReference type="Proteomes" id="UP000187209"/>
    </source>
</evidence>
<dbReference type="SMART" id="SM00133">
    <property type="entry name" value="S_TK_X"/>
    <property type="match status" value="1"/>
</dbReference>
<evidence type="ECO:0000256" key="3">
    <source>
        <dbReference type="ARBA" id="ARBA00022679"/>
    </source>
</evidence>
<reference evidence="11 12" key="1">
    <citation type="submission" date="2016-11" db="EMBL/GenBank/DDBJ databases">
        <title>The macronuclear genome of Stentor coeruleus: a giant cell with tiny introns.</title>
        <authorList>
            <person name="Slabodnick M."/>
            <person name="Ruby J.G."/>
            <person name="Reiff S.B."/>
            <person name="Swart E.C."/>
            <person name="Gosai S."/>
            <person name="Prabakaran S."/>
            <person name="Witkowska E."/>
            <person name="Larue G.E."/>
            <person name="Fisher S."/>
            <person name="Freeman R.M."/>
            <person name="Gunawardena J."/>
            <person name="Chu W."/>
            <person name="Stover N.A."/>
            <person name="Gregory B.D."/>
            <person name="Nowacki M."/>
            <person name="Derisi J."/>
            <person name="Roy S.W."/>
            <person name="Marshall W.F."/>
            <person name="Sood P."/>
        </authorList>
    </citation>
    <scope>NUCLEOTIDE SEQUENCE [LARGE SCALE GENOMIC DNA]</scope>
    <source>
        <strain evidence="11">WM001</strain>
    </source>
</reference>
<keyword evidence="2" id="KW-0597">Phosphoprotein</keyword>
<comment type="caution">
    <text evidence="11">The sequence shown here is derived from an EMBL/GenBank/DDBJ whole genome shotgun (WGS) entry which is preliminary data.</text>
</comment>
<dbReference type="PANTHER" id="PTHR24351">
    <property type="entry name" value="RIBOSOMAL PROTEIN S6 KINASE"/>
    <property type="match status" value="1"/>
</dbReference>
<proteinExistence type="inferred from homology"/>
<keyword evidence="5" id="KW-0418">Kinase</keyword>
<keyword evidence="1 8" id="KW-0723">Serine/threonine-protein kinase</keyword>
<evidence type="ECO:0000256" key="6">
    <source>
        <dbReference type="ARBA" id="ARBA00022840"/>
    </source>
</evidence>
<dbReference type="PROSITE" id="PS50011">
    <property type="entry name" value="PROTEIN_KINASE_DOM"/>
    <property type="match status" value="1"/>
</dbReference>
<accession>A0A1R2AY46</accession>
<dbReference type="AlphaFoldDB" id="A0A1R2AY46"/>
<dbReference type="FunFam" id="1.10.510.10:FF:000008">
    <property type="entry name" value="Non-specific serine/threonine protein kinase"/>
    <property type="match status" value="1"/>
</dbReference>